<keyword evidence="4" id="KW-1185">Reference proteome</keyword>
<feature type="region of interest" description="Disordered" evidence="1">
    <location>
        <begin position="82"/>
        <end position="133"/>
    </location>
</feature>
<keyword evidence="2" id="KW-0732">Signal</keyword>
<gene>
    <name evidence="3" type="ORF">BO71DRAFT_122657</name>
</gene>
<feature type="region of interest" description="Disordered" evidence="1">
    <location>
        <begin position="19"/>
        <end position="58"/>
    </location>
</feature>
<name>A0A319ED07_9EURO</name>
<dbReference type="Proteomes" id="UP000247810">
    <property type="component" value="Unassembled WGS sequence"/>
</dbReference>
<feature type="compositionally biased region" description="Basic residues" evidence="1">
    <location>
        <begin position="117"/>
        <end position="128"/>
    </location>
</feature>
<dbReference type="VEuPathDB" id="FungiDB:BO71DRAFT_122657"/>
<reference evidence="3 4" key="1">
    <citation type="submission" date="2018-02" db="EMBL/GenBank/DDBJ databases">
        <title>The genomes of Aspergillus section Nigri reveals drivers in fungal speciation.</title>
        <authorList>
            <consortium name="DOE Joint Genome Institute"/>
            <person name="Vesth T.C."/>
            <person name="Nybo J."/>
            <person name="Theobald S."/>
            <person name="Brandl J."/>
            <person name="Frisvad J.C."/>
            <person name="Nielsen K.F."/>
            <person name="Lyhne E.K."/>
            <person name="Kogle M.E."/>
            <person name="Kuo A."/>
            <person name="Riley R."/>
            <person name="Clum A."/>
            <person name="Nolan M."/>
            <person name="Lipzen A."/>
            <person name="Salamov A."/>
            <person name="Henrissat B."/>
            <person name="Wiebenga A."/>
            <person name="De vries R.P."/>
            <person name="Grigoriev I.V."/>
            <person name="Mortensen U.H."/>
            <person name="Andersen M.R."/>
            <person name="Baker S.E."/>
        </authorList>
    </citation>
    <scope>NUCLEOTIDE SEQUENCE [LARGE SCALE GENOMIC DNA]</scope>
    <source>
        <strain evidence="3 4">CBS 707.79</strain>
    </source>
</reference>
<dbReference type="AlphaFoldDB" id="A0A319ED07"/>
<accession>A0A319ED07</accession>
<dbReference type="EMBL" id="KZ826056">
    <property type="protein sequence ID" value="PYH88952.1"/>
    <property type="molecule type" value="Genomic_DNA"/>
</dbReference>
<feature type="signal peptide" evidence="2">
    <location>
        <begin position="1"/>
        <end position="21"/>
    </location>
</feature>
<evidence type="ECO:0000313" key="3">
    <source>
        <dbReference type="EMBL" id="PYH88952.1"/>
    </source>
</evidence>
<organism evidence="3 4">
    <name type="scientific">Aspergillus ellipticus CBS 707.79</name>
    <dbReference type="NCBI Taxonomy" id="1448320"/>
    <lineage>
        <taxon>Eukaryota</taxon>
        <taxon>Fungi</taxon>
        <taxon>Dikarya</taxon>
        <taxon>Ascomycota</taxon>
        <taxon>Pezizomycotina</taxon>
        <taxon>Eurotiomycetes</taxon>
        <taxon>Eurotiomycetidae</taxon>
        <taxon>Eurotiales</taxon>
        <taxon>Aspergillaceae</taxon>
        <taxon>Aspergillus</taxon>
        <taxon>Aspergillus subgen. Circumdati</taxon>
    </lineage>
</organism>
<proteinExistence type="predicted"/>
<protein>
    <submittedName>
        <fullName evidence="3">Uncharacterized protein</fullName>
    </submittedName>
</protein>
<evidence type="ECO:0000313" key="4">
    <source>
        <dbReference type="Proteomes" id="UP000247810"/>
    </source>
</evidence>
<evidence type="ECO:0000256" key="2">
    <source>
        <dbReference type="SAM" id="SignalP"/>
    </source>
</evidence>
<feature type="chain" id="PRO_5016322496" evidence="2">
    <location>
        <begin position="22"/>
        <end position="147"/>
    </location>
</feature>
<evidence type="ECO:0000256" key="1">
    <source>
        <dbReference type="SAM" id="MobiDB-lite"/>
    </source>
</evidence>
<sequence length="147" mass="16042">MFILLIPWGLLLGRRRHPVHGTKESDRPLQVAVGAAPGGPGHPNATQRRLDARPGPSPTAVSSFLLLLLSCPLVLFLRSSSSSPFPFPLHGPSPDTSRRADGAYFRPSTPGPTYTRRNQKKRQKKKVPPPRSSLDEGKVIAWIVTPV</sequence>